<evidence type="ECO:0000256" key="1">
    <source>
        <dbReference type="ARBA" id="ARBA00004123"/>
    </source>
</evidence>
<dbReference type="GO" id="GO:0005634">
    <property type="term" value="C:nucleus"/>
    <property type="evidence" value="ECO:0007669"/>
    <property type="project" value="UniProtKB-SubCell"/>
</dbReference>
<dbReference type="InterPro" id="IPR050815">
    <property type="entry name" value="TF_fung"/>
</dbReference>
<dbReference type="EMBL" id="KZ819287">
    <property type="protein sequence ID" value="PWN99659.1"/>
    <property type="molecule type" value="Genomic_DNA"/>
</dbReference>
<feature type="compositionally biased region" description="Polar residues" evidence="6">
    <location>
        <begin position="252"/>
        <end position="266"/>
    </location>
</feature>
<keyword evidence="5" id="KW-0539">Nucleus</keyword>
<feature type="region of interest" description="Disordered" evidence="6">
    <location>
        <begin position="525"/>
        <end position="549"/>
    </location>
</feature>
<dbReference type="PROSITE" id="PS00463">
    <property type="entry name" value="ZN2_CY6_FUNGAL_1"/>
    <property type="match status" value="1"/>
</dbReference>
<dbReference type="OrthoDB" id="39175at2759"/>
<accession>A0A316ZDQ5</accession>
<dbReference type="PANTHER" id="PTHR47338:SF29">
    <property type="entry name" value="ZN(2)-C6 FUNGAL-TYPE DOMAIN-CONTAINING PROTEIN"/>
    <property type="match status" value="1"/>
</dbReference>
<dbReference type="GO" id="GO:0000981">
    <property type="term" value="F:DNA-binding transcription factor activity, RNA polymerase II-specific"/>
    <property type="evidence" value="ECO:0007669"/>
    <property type="project" value="InterPro"/>
</dbReference>
<dbReference type="GO" id="GO:0008270">
    <property type="term" value="F:zinc ion binding"/>
    <property type="evidence" value="ECO:0007669"/>
    <property type="project" value="InterPro"/>
</dbReference>
<protein>
    <recommendedName>
        <fullName evidence="7">Zn(2)-C6 fungal-type domain-containing protein</fullName>
    </recommendedName>
</protein>
<keyword evidence="4" id="KW-0804">Transcription</keyword>
<dbReference type="SMART" id="SM00066">
    <property type="entry name" value="GAL4"/>
    <property type="match status" value="1"/>
</dbReference>
<feature type="domain" description="Zn(2)-C6 fungal-type" evidence="7">
    <location>
        <begin position="155"/>
        <end position="185"/>
    </location>
</feature>
<evidence type="ECO:0000256" key="5">
    <source>
        <dbReference type="ARBA" id="ARBA00023242"/>
    </source>
</evidence>
<name>A0A316ZDQ5_9BASI</name>
<dbReference type="AlphaFoldDB" id="A0A316ZDQ5"/>
<reference evidence="8 9" key="1">
    <citation type="journal article" date="2018" name="Mol. Biol. Evol.">
        <title>Broad Genomic Sampling Reveals a Smut Pathogenic Ancestry of the Fungal Clade Ustilaginomycotina.</title>
        <authorList>
            <person name="Kijpornyongpan T."/>
            <person name="Mondo S.J."/>
            <person name="Barry K."/>
            <person name="Sandor L."/>
            <person name="Lee J."/>
            <person name="Lipzen A."/>
            <person name="Pangilinan J."/>
            <person name="LaButti K."/>
            <person name="Hainaut M."/>
            <person name="Henrissat B."/>
            <person name="Grigoriev I.V."/>
            <person name="Spatafora J.W."/>
            <person name="Aime M.C."/>
        </authorList>
    </citation>
    <scope>NUCLEOTIDE SEQUENCE [LARGE SCALE GENOMIC DNA]</scope>
    <source>
        <strain evidence="8 9">MCA 4186</strain>
    </source>
</reference>
<keyword evidence="2" id="KW-0479">Metal-binding</keyword>
<dbReference type="RefSeq" id="XP_025599938.1">
    <property type="nucleotide sequence ID" value="XM_025744847.1"/>
</dbReference>
<evidence type="ECO:0000259" key="7">
    <source>
        <dbReference type="PROSITE" id="PS50048"/>
    </source>
</evidence>
<proteinExistence type="predicted"/>
<dbReference type="PROSITE" id="PS50048">
    <property type="entry name" value="ZN2_CY6_FUNGAL_2"/>
    <property type="match status" value="1"/>
</dbReference>
<feature type="compositionally biased region" description="Polar residues" evidence="6">
    <location>
        <begin position="456"/>
        <end position="473"/>
    </location>
</feature>
<feature type="region of interest" description="Disordered" evidence="6">
    <location>
        <begin position="625"/>
        <end position="653"/>
    </location>
</feature>
<feature type="region of interest" description="Disordered" evidence="6">
    <location>
        <begin position="419"/>
        <end position="501"/>
    </location>
</feature>
<dbReference type="SUPFAM" id="SSF57701">
    <property type="entry name" value="Zn2/Cys6 DNA-binding domain"/>
    <property type="match status" value="1"/>
</dbReference>
<evidence type="ECO:0000256" key="2">
    <source>
        <dbReference type="ARBA" id="ARBA00022723"/>
    </source>
</evidence>
<dbReference type="PANTHER" id="PTHR47338">
    <property type="entry name" value="ZN(II)2CYS6 TRANSCRIPTION FACTOR (EUROFUNG)-RELATED"/>
    <property type="match status" value="1"/>
</dbReference>
<keyword evidence="9" id="KW-1185">Reference proteome</keyword>
<gene>
    <name evidence="8" type="ORF">FA09DRAFT_355370</name>
</gene>
<dbReference type="InterPro" id="IPR036864">
    <property type="entry name" value="Zn2-C6_fun-type_DNA-bd_sf"/>
</dbReference>
<feature type="compositionally biased region" description="Low complexity" evidence="6">
    <location>
        <begin position="422"/>
        <end position="451"/>
    </location>
</feature>
<sequence length="653" mass="68088">MALRHQLGALGDAAAEFASSLMPMSAADSAALTVASEPAHHAATGSSAEGNAHAQAYAPAHFQHRRHLSQQEHTAIMHQQQQHSTHMDSLQLEQQHMMQNRASGLTALDAFTSVAPELPQASARPPTVRKRSASASVALSSNPKSDAQKDRVSMACMHCRSRKVRCDGEQPACGLCTRLGRPCNYDRVSEAENLLLRARKRALKVKRAGEKKAAASGAQDMADDADETMTDAPGGSQDAAQQPSSARRRSRVSTAGPHSSSATDTLSGSRSRSTSVSESISPAMTSVDNFAAGVMMPWQSSSMQLTSAPGSPTAMDMSMPALPTWLSKPAFGDVAPHGTVAPHATMSAQNANTTAWAGQQQQQMQQYSYGTQGAFGGGGTASRPPPVPYAVGGSSLNAARGSADMMTGSWRSAGSWGSCPYGSSDGSDSAPSSLVQRRAATRAAGGQSAGQEVQLHMSSQPHAQPSNLASTSHGLGLGDASMQYTQGGSASTGSNTSAERHNPYDLRLPAAVVLNAAEQWRQSMGYPKTENPASSDVAAGPHGDSNAEHNLSNEALRSQRFGNFTLQQPANMQPQTSQQDQGAGDHVLDMPKLTHQGAGGWAAALASTGNSSLLADPLAAARAATAGSIQWTPDESGPQGFPRHLFDQHSQGQ</sequence>
<keyword evidence="3" id="KW-0805">Transcription regulation</keyword>
<dbReference type="STRING" id="58919.A0A316ZDQ5"/>
<dbReference type="GeneID" id="37272391"/>
<feature type="compositionally biased region" description="Polar residues" evidence="6">
    <location>
        <begin position="133"/>
        <end position="145"/>
    </location>
</feature>
<feature type="region of interest" description="Disordered" evidence="6">
    <location>
        <begin position="204"/>
        <end position="280"/>
    </location>
</feature>
<dbReference type="InterPro" id="IPR001138">
    <property type="entry name" value="Zn2Cys6_DnaBD"/>
</dbReference>
<feature type="compositionally biased region" description="Low complexity" evidence="6">
    <location>
        <begin position="267"/>
        <end position="280"/>
    </location>
</feature>
<feature type="compositionally biased region" description="Low complexity" evidence="6">
    <location>
        <begin position="487"/>
        <end position="497"/>
    </location>
</feature>
<dbReference type="Proteomes" id="UP000245946">
    <property type="component" value="Unassembled WGS sequence"/>
</dbReference>
<evidence type="ECO:0000313" key="8">
    <source>
        <dbReference type="EMBL" id="PWN99659.1"/>
    </source>
</evidence>
<organism evidence="8 9">
    <name type="scientific">Tilletiopsis washingtonensis</name>
    <dbReference type="NCBI Taxonomy" id="58919"/>
    <lineage>
        <taxon>Eukaryota</taxon>
        <taxon>Fungi</taxon>
        <taxon>Dikarya</taxon>
        <taxon>Basidiomycota</taxon>
        <taxon>Ustilaginomycotina</taxon>
        <taxon>Exobasidiomycetes</taxon>
        <taxon>Entylomatales</taxon>
        <taxon>Entylomatales incertae sedis</taxon>
        <taxon>Tilletiopsis</taxon>
    </lineage>
</organism>
<comment type="subcellular location">
    <subcellularLocation>
        <location evidence="1">Nucleus</location>
    </subcellularLocation>
</comment>
<evidence type="ECO:0000256" key="6">
    <source>
        <dbReference type="SAM" id="MobiDB-lite"/>
    </source>
</evidence>
<evidence type="ECO:0000313" key="9">
    <source>
        <dbReference type="Proteomes" id="UP000245946"/>
    </source>
</evidence>
<feature type="compositionally biased region" description="Low complexity" evidence="6">
    <location>
        <begin position="230"/>
        <end position="245"/>
    </location>
</feature>
<evidence type="ECO:0000256" key="4">
    <source>
        <dbReference type="ARBA" id="ARBA00023163"/>
    </source>
</evidence>
<dbReference type="Gene3D" id="4.10.240.10">
    <property type="entry name" value="Zn(2)-C6 fungal-type DNA-binding domain"/>
    <property type="match status" value="1"/>
</dbReference>
<feature type="region of interest" description="Disordered" evidence="6">
    <location>
        <begin position="118"/>
        <end position="148"/>
    </location>
</feature>
<dbReference type="Pfam" id="PF00172">
    <property type="entry name" value="Zn_clus"/>
    <property type="match status" value="1"/>
</dbReference>
<dbReference type="CDD" id="cd00067">
    <property type="entry name" value="GAL4"/>
    <property type="match status" value="1"/>
</dbReference>
<evidence type="ECO:0000256" key="3">
    <source>
        <dbReference type="ARBA" id="ARBA00023015"/>
    </source>
</evidence>